<evidence type="ECO:0000313" key="1">
    <source>
        <dbReference type="EMBL" id="AFD03215.1"/>
    </source>
</evidence>
<name>H9BWP3_9BACT</name>
<organism evidence="1">
    <name type="scientific">uncultured bacterium W4-21b</name>
    <dbReference type="NCBI Taxonomy" id="1130993"/>
    <lineage>
        <taxon>Bacteria</taxon>
        <taxon>environmental samples</taxon>
    </lineage>
</organism>
<dbReference type="EMBL" id="JQ085818">
    <property type="protein sequence ID" value="AFD03215.1"/>
    <property type="molecule type" value="Genomic_DNA"/>
</dbReference>
<accession>H9BWP3</accession>
<dbReference type="AlphaFoldDB" id="H9BWP3"/>
<reference evidence="1" key="1">
    <citation type="submission" date="2011-11" db="EMBL/GenBank/DDBJ databases">
        <title>Construction and analysis of a metagenome of deep-sea sediment.</title>
        <authorList>
            <person name="Huo Y.-Y."/>
            <person name="Cheng H."/>
            <person name="Wu M."/>
        </authorList>
    </citation>
    <scope>NUCLEOTIDE SEQUENCE</scope>
</reference>
<protein>
    <submittedName>
        <fullName evidence="1">Uncharacterized protein</fullName>
    </submittedName>
</protein>
<sequence length="104" mass="12613">MILHLSYEIEKKEELSFDDSSELLNSTELGIIKSQIRKNACVIDEYIEKIHLFVNKEKYPLHEAFIEKLRQQMFLHMEENDTFRRVLWNHYKAERSFLPRSLLL</sequence>
<proteinExistence type="predicted"/>